<dbReference type="InterPro" id="IPR013083">
    <property type="entry name" value="Znf_RING/FYVE/PHD"/>
</dbReference>
<keyword evidence="7" id="KW-0175">Coiled coil</keyword>
<dbReference type="PROSITE" id="PS50089">
    <property type="entry name" value="ZF_RING_2"/>
    <property type="match status" value="1"/>
</dbReference>
<sequence>MAKAQLFVSKDEFTCSFCLDTLTDPVTILCGHSFCLKCLTDYWDQSQVYRCPKCRHTFTTRPELNRNTLLYEVIKKLKKTALSPPPSQNYAGPGDVECDFCTGKKFRVVKSCITCPASYCQTHLQLHFEGVAWKGHKLVDSDRNLKEKLCVKHQKCLEIFCKTDETCICVMCVVTGHKNHEIVELEKEREEKEKQLGATLSDIKRRLEEREKTLKQTRRAMEEMKISVEREMRENKKSFTALMRCIEEAYRKLTERIREQEKREMEKTEGVMEQLEKEIEELKTREAELKGLSETKDHLHFLQTFSSRSVLPADGDLLNFTVTADFSFEGMRKKLSDLRKSLERISQGVIMTRTPSAHEAPVFALQPPEPQSRDDFLKYFCPLTVDINTAHRYLHLSEGNKKVTRKWTEAKYPDHPDRFDYWPQVLCREALTGTRCYWEVECTGVELVIGVAYKGLSRKGKSKECSLGNNYKSWSLLWSLSQYFVCHYNKRTEISAPYSPRIGVYLDWPAGSLSFYSVSHTMTLLHRFNTSFTEPLYPGFYLGLHCSVTISHLTA</sequence>
<dbReference type="Proteomes" id="UP001166052">
    <property type="component" value="Unassembled WGS sequence"/>
</dbReference>
<dbReference type="InterPro" id="IPR003879">
    <property type="entry name" value="Butyrophylin_SPRY"/>
</dbReference>
<dbReference type="Pfam" id="PF15227">
    <property type="entry name" value="zf-C3HC4_4"/>
    <property type="match status" value="1"/>
</dbReference>
<gene>
    <name evidence="11" type="primary">Trim16_7</name>
    <name evidence="11" type="ORF">GTO92_0009075</name>
</gene>
<keyword evidence="2" id="KW-0479">Metal-binding</keyword>
<keyword evidence="4" id="KW-0862">Zinc</keyword>
<keyword evidence="12" id="KW-1185">Reference proteome</keyword>
<feature type="non-terminal residue" evidence="11">
    <location>
        <position position="1"/>
    </location>
</feature>
<feature type="domain" description="B30.2/SPRY" evidence="10">
    <location>
        <begin position="363"/>
        <end position="555"/>
    </location>
</feature>
<feature type="non-terminal residue" evidence="11">
    <location>
        <position position="555"/>
    </location>
</feature>
<dbReference type="InterPro" id="IPR051051">
    <property type="entry name" value="E3_ubiq-ligase_TRIM/RNF"/>
</dbReference>
<dbReference type="PROSITE" id="PS00518">
    <property type="entry name" value="ZF_RING_1"/>
    <property type="match status" value="1"/>
</dbReference>
<dbReference type="InterPro" id="IPR043136">
    <property type="entry name" value="B30.2/SPRY_sf"/>
</dbReference>
<dbReference type="InterPro" id="IPR003877">
    <property type="entry name" value="SPRY_dom"/>
</dbReference>
<dbReference type="Gene3D" id="3.30.40.10">
    <property type="entry name" value="Zinc/RING finger domain, C3HC4 (zinc finger)"/>
    <property type="match status" value="1"/>
</dbReference>
<dbReference type="Gene3D" id="2.60.120.920">
    <property type="match status" value="1"/>
</dbReference>
<reference evidence="11" key="1">
    <citation type="journal article" date="2021" name="Cell">
        <title>Tracing the genetic footprints of vertebrate landing in non-teleost ray-finned fishes.</title>
        <authorList>
            <person name="Bi X."/>
            <person name="Wang K."/>
            <person name="Yang L."/>
            <person name="Pan H."/>
            <person name="Jiang H."/>
            <person name="Wei Q."/>
            <person name="Fang M."/>
            <person name="Yu H."/>
            <person name="Zhu C."/>
            <person name="Cai Y."/>
            <person name="He Y."/>
            <person name="Gan X."/>
            <person name="Zeng H."/>
            <person name="Yu D."/>
            <person name="Zhu Y."/>
            <person name="Jiang H."/>
            <person name="Qiu Q."/>
            <person name="Yang H."/>
            <person name="Zhang Y.E."/>
            <person name="Wang W."/>
            <person name="Zhu M."/>
            <person name="He S."/>
            <person name="Zhang G."/>
        </authorList>
    </citation>
    <scope>NUCLEOTIDE SEQUENCE</scope>
    <source>
        <strain evidence="11">Bchr_001</strain>
    </source>
</reference>
<evidence type="ECO:0000313" key="11">
    <source>
        <dbReference type="EMBL" id="MBN3289912.1"/>
    </source>
</evidence>
<name>A0ABS2YVA8_POLSE</name>
<dbReference type="PROSITE" id="PS50119">
    <property type="entry name" value="ZF_BBOX"/>
    <property type="match status" value="1"/>
</dbReference>
<evidence type="ECO:0000256" key="7">
    <source>
        <dbReference type="SAM" id="Coils"/>
    </source>
</evidence>
<dbReference type="InterPro" id="IPR017907">
    <property type="entry name" value="Znf_RING_CS"/>
</dbReference>
<dbReference type="Pfam" id="PF13765">
    <property type="entry name" value="PRY"/>
    <property type="match status" value="1"/>
</dbReference>
<evidence type="ECO:0000259" key="8">
    <source>
        <dbReference type="PROSITE" id="PS50089"/>
    </source>
</evidence>
<dbReference type="InterPro" id="IPR001870">
    <property type="entry name" value="B30.2/SPRY"/>
</dbReference>
<evidence type="ECO:0000313" key="12">
    <source>
        <dbReference type="Proteomes" id="UP001166052"/>
    </source>
</evidence>
<feature type="domain" description="RING-type" evidence="8">
    <location>
        <begin position="15"/>
        <end position="55"/>
    </location>
</feature>
<dbReference type="CDD" id="cd16040">
    <property type="entry name" value="SPRY_PRY_SNTX"/>
    <property type="match status" value="1"/>
</dbReference>
<dbReference type="SUPFAM" id="SSF49899">
    <property type="entry name" value="Concanavalin A-like lectins/glucanases"/>
    <property type="match status" value="1"/>
</dbReference>
<dbReference type="SMART" id="SM00336">
    <property type="entry name" value="BBOX"/>
    <property type="match status" value="1"/>
</dbReference>
<protein>
    <submittedName>
        <fullName evidence="11">TRI16 protein</fullName>
    </submittedName>
</protein>
<dbReference type="InterPro" id="IPR000315">
    <property type="entry name" value="Znf_B-box"/>
</dbReference>
<dbReference type="SUPFAM" id="SSF57845">
    <property type="entry name" value="B-box zinc-binding domain"/>
    <property type="match status" value="1"/>
</dbReference>
<evidence type="ECO:0000256" key="2">
    <source>
        <dbReference type="ARBA" id="ARBA00022723"/>
    </source>
</evidence>
<proteinExistence type="predicted"/>
<dbReference type="Gene3D" id="4.10.830.40">
    <property type="match status" value="1"/>
</dbReference>
<feature type="coiled-coil region" evidence="7">
    <location>
        <begin position="175"/>
        <end position="295"/>
    </location>
</feature>
<dbReference type="InterPro" id="IPR006574">
    <property type="entry name" value="PRY"/>
</dbReference>
<dbReference type="InterPro" id="IPR001841">
    <property type="entry name" value="Znf_RING"/>
</dbReference>
<evidence type="ECO:0000259" key="10">
    <source>
        <dbReference type="PROSITE" id="PS50188"/>
    </source>
</evidence>
<keyword evidence="1" id="KW-0399">Innate immunity</keyword>
<organism evidence="11 12">
    <name type="scientific">Polypterus senegalus</name>
    <name type="common">Senegal bichir</name>
    <dbReference type="NCBI Taxonomy" id="55291"/>
    <lineage>
        <taxon>Eukaryota</taxon>
        <taxon>Metazoa</taxon>
        <taxon>Chordata</taxon>
        <taxon>Craniata</taxon>
        <taxon>Vertebrata</taxon>
        <taxon>Euteleostomi</taxon>
        <taxon>Actinopterygii</taxon>
        <taxon>Polypteriformes</taxon>
        <taxon>Polypteridae</taxon>
        <taxon>Polypterus</taxon>
    </lineage>
</organism>
<evidence type="ECO:0000259" key="9">
    <source>
        <dbReference type="PROSITE" id="PS50119"/>
    </source>
</evidence>
<dbReference type="SUPFAM" id="SSF57850">
    <property type="entry name" value="RING/U-box"/>
    <property type="match status" value="1"/>
</dbReference>
<evidence type="ECO:0000256" key="6">
    <source>
        <dbReference type="PROSITE-ProRule" id="PRU00024"/>
    </source>
</evidence>
<dbReference type="InterPro" id="IPR058030">
    <property type="entry name" value="TRIM8/14/16/25/29/45/65_CC"/>
</dbReference>
<feature type="domain" description="B box-type" evidence="9">
    <location>
        <begin position="145"/>
        <end position="185"/>
    </location>
</feature>
<dbReference type="EMBL" id="JAAWVN010005512">
    <property type="protein sequence ID" value="MBN3289912.1"/>
    <property type="molecule type" value="Genomic_DNA"/>
</dbReference>
<dbReference type="InterPro" id="IPR013320">
    <property type="entry name" value="ConA-like_dom_sf"/>
</dbReference>
<evidence type="ECO:0000256" key="1">
    <source>
        <dbReference type="ARBA" id="ARBA00022588"/>
    </source>
</evidence>
<dbReference type="SMART" id="SM00449">
    <property type="entry name" value="SPRY"/>
    <property type="match status" value="1"/>
</dbReference>
<dbReference type="Pfam" id="PF00622">
    <property type="entry name" value="SPRY"/>
    <property type="match status" value="1"/>
</dbReference>
<evidence type="ECO:0000256" key="5">
    <source>
        <dbReference type="ARBA" id="ARBA00022859"/>
    </source>
</evidence>
<dbReference type="SMART" id="SM00589">
    <property type="entry name" value="PRY"/>
    <property type="match status" value="1"/>
</dbReference>
<evidence type="ECO:0000256" key="3">
    <source>
        <dbReference type="ARBA" id="ARBA00022771"/>
    </source>
</evidence>
<dbReference type="SMART" id="SM00184">
    <property type="entry name" value="RING"/>
    <property type="match status" value="1"/>
</dbReference>
<dbReference type="Pfam" id="PF00643">
    <property type="entry name" value="zf-B_box"/>
    <property type="match status" value="1"/>
</dbReference>
<comment type="caution">
    <text evidence="11">The sequence shown here is derived from an EMBL/GenBank/DDBJ whole genome shotgun (WGS) entry which is preliminary data.</text>
</comment>
<keyword evidence="3 6" id="KW-0863">Zinc-finger</keyword>
<dbReference type="PANTHER" id="PTHR25465:SF5">
    <property type="entry name" value="E3 UBIQUITIN_ISG15 LIGASE TRIM25-RELATED"/>
    <property type="match status" value="1"/>
</dbReference>
<dbReference type="Pfam" id="PF25600">
    <property type="entry name" value="TRIM_CC"/>
    <property type="match status" value="1"/>
</dbReference>
<dbReference type="PROSITE" id="PS50188">
    <property type="entry name" value="B302_SPRY"/>
    <property type="match status" value="1"/>
</dbReference>
<dbReference type="CDD" id="cd19769">
    <property type="entry name" value="Bbox2_TRIM16-like"/>
    <property type="match status" value="1"/>
</dbReference>
<accession>A0ABS2YVA8</accession>
<dbReference type="PANTHER" id="PTHR25465">
    <property type="entry name" value="B-BOX DOMAIN CONTAINING"/>
    <property type="match status" value="1"/>
</dbReference>
<evidence type="ECO:0000256" key="4">
    <source>
        <dbReference type="ARBA" id="ARBA00022833"/>
    </source>
</evidence>
<dbReference type="PRINTS" id="PR01407">
    <property type="entry name" value="BUTYPHLNCDUF"/>
</dbReference>
<keyword evidence="5" id="KW-0391">Immunity</keyword>
<dbReference type="Gene3D" id="3.30.160.60">
    <property type="entry name" value="Classic Zinc Finger"/>
    <property type="match status" value="1"/>
</dbReference>